<name>A0ABT9ZFR0_9BACI</name>
<sequence length="31" mass="3765">MSFITMMKTKMKNCEIRNVLHHDDEDQNKKV</sequence>
<gene>
    <name evidence="1" type="ORF">J2S19_002353</name>
</gene>
<protein>
    <submittedName>
        <fullName evidence="1">Uncharacterized protein</fullName>
    </submittedName>
</protein>
<evidence type="ECO:0000313" key="2">
    <source>
        <dbReference type="Proteomes" id="UP001234495"/>
    </source>
</evidence>
<accession>A0ABT9ZFR0</accession>
<organism evidence="1 2">
    <name type="scientific">Metabacillus malikii</name>
    <dbReference type="NCBI Taxonomy" id="1504265"/>
    <lineage>
        <taxon>Bacteria</taxon>
        <taxon>Bacillati</taxon>
        <taxon>Bacillota</taxon>
        <taxon>Bacilli</taxon>
        <taxon>Bacillales</taxon>
        <taxon>Bacillaceae</taxon>
        <taxon>Metabacillus</taxon>
    </lineage>
</organism>
<keyword evidence="2" id="KW-1185">Reference proteome</keyword>
<dbReference type="Proteomes" id="UP001234495">
    <property type="component" value="Unassembled WGS sequence"/>
</dbReference>
<proteinExistence type="predicted"/>
<dbReference type="EMBL" id="JAUSUD010000010">
    <property type="protein sequence ID" value="MDQ0231091.1"/>
    <property type="molecule type" value="Genomic_DNA"/>
</dbReference>
<comment type="caution">
    <text evidence="1">The sequence shown here is derived from an EMBL/GenBank/DDBJ whole genome shotgun (WGS) entry which is preliminary data.</text>
</comment>
<evidence type="ECO:0000313" key="1">
    <source>
        <dbReference type="EMBL" id="MDQ0231091.1"/>
    </source>
</evidence>
<reference evidence="1 2" key="1">
    <citation type="submission" date="2023-07" db="EMBL/GenBank/DDBJ databases">
        <title>Genomic Encyclopedia of Type Strains, Phase IV (KMG-IV): sequencing the most valuable type-strain genomes for metagenomic binning, comparative biology and taxonomic classification.</title>
        <authorList>
            <person name="Goeker M."/>
        </authorList>
    </citation>
    <scope>NUCLEOTIDE SEQUENCE [LARGE SCALE GENOMIC DNA]</scope>
    <source>
        <strain evidence="1 2">DSM 29005</strain>
    </source>
</reference>